<dbReference type="InterPro" id="IPR025665">
    <property type="entry name" value="Beta-barrel_OMP_2"/>
</dbReference>
<evidence type="ECO:0000313" key="4">
    <source>
        <dbReference type="Proteomes" id="UP000310017"/>
    </source>
</evidence>
<dbReference type="AlphaFoldDB" id="A0A5B7SX60"/>
<evidence type="ECO:0000313" key="3">
    <source>
        <dbReference type="EMBL" id="QCX01561.1"/>
    </source>
</evidence>
<evidence type="ECO:0000256" key="1">
    <source>
        <dbReference type="SAM" id="SignalP"/>
    </source>
</evidence>
<dbReference type="SUPFAM" id="SSF56925">
    <property type="entry name" value="OMPA-like"/>
    <property type="match status" value="1"/>
</dbReference>
<dbReference type="RefSeq" id="WP_138853898.1">
    <property type="nucleotide sequence ID" value="NZ_CP040710.1"/>
</dbReference>
<dbReference type="OrthoDB" id="947434at2"/>
<keyword evidence="4" id="KW-1185">Reference proteome</keyword>
<proteinExistence type="predicted"/>
<dbReference type="Proteomes" id="UP000310017">
    <property type="component" value="Chromosome"/>
</dbReference>
<keyword evidence="1" id="KW-0732">Signal</keyword>
<dbReference type="Pfam" id="PF13568">
    <property type="entry name" value="OMP_b-brl_2"/>
    <property type="match status" value="1"/>
</dbReference>
<feature type="chain" id="PRO_5022892399" evidence="1">
    <location>
        <begin position="21"/>
        <end position="186"/>
    </location>
</feature>
<protein>
    <submittedName>
        <fullName evidence="3">PorT family protein</fullName>
    </submittedName>
</protein>
<reference evidence="3 4" key="1">
    <citation type="submission" date="2019-05" db="EMBL/GenBank/DDBJ databases">
        <title>Genome sequencing of F202Z8.</title>
        <authorList>
            <person name="Kwon Y.M."/>
        </authorList>
    </citation>
    <scope>NUCLEOTIDE SEQUENCE [LARGE SCALE GENOMIC DNA]</scope>
    <source>
        <strain evidence="3 4">F202Z8</strain>
    </source>
</reference>
<sequence length="186" mass="20099">MRKLSIFMLWSLCTIFTSNAQEFNFGVKGGVNLASVGGNTYAGLGGLGSKLSFHVGGVVEIPISEKLAAQPELLYSSQGTKWNLGSNGNNLKLDYLNLPILGKYYILEGLSAEAGPLVGFLVSTNEEDEDRFKKLDVAFAIGASYKLNDQLFFSLRYNKGILNINGADFDGSSQNNVFQIAAGYAF</sequence>
<feature type="domain" description="Outer membrane protein beta-barrel" evidence="2">
    <location>
        <begin position="19"/>
        <end position="164"/>
    </location>
</feature>
<organism evidence="3 4">
    <name type="scientific">Aggregatimonas sangjinii</name>
    <dbReference type="NCBI Taxonomy" id="2583587"/>
    <lineage>
        <taxon>Bacteria</taxon>
        <taxon>Pseudomonadati</taxon>
        <taxon>Bacteroidota</taxon>
        <taxon>Flavobacteriia</taxon>
        <taxon>Flavobacteriales</taxon>
        <taxon>Flavobacteriaceae</taxon>
        <taxon>Aggregatimonas</taxon>
    </lineage>
</organism>
<dbReference type="EMBL" id="CP040710">
    <property type="protein sequence ID" value="QCX01561.1"/>
    <property type="molecule type" value="Genomic_DNA"/>
</dbReference>
<evidence type="ECO:0000259" key="2">
    <source>
        <dbReference type="Pfam" id="PF13568"/>
    </source>
</evidence>
<gene>
    <name evidence="3" type="ORF">FGM00_16130</name>
</gene>
<accession>A0A5B7SX60</accession>
<dbReference type="KEGG" id="asag:FGM00_16130"/>
<dbReference type="InterPro" id="IPR011250">
    <property type="entry name" value="OMP/PagP_B-barrel"/>
</dbReference>
<feature type="signal peptide" evidence="1">
    <location>
        <begin position="1"/>
        <end position="20"/>
    </location>
</feature>
<name>A0A5B7SX60_9FLAO</name>